<reference evidence="1 5" key="1">
    <citation type="submission" date="2017-09" db="EMBL/GenBank/DDBJ databases">
        <title>Large-scale bioinformatics analysis of Bacillus genomes uncovers conserved roles of natural products in bacterial physiology.</title>
        <authorList>
            <consortium name="Agbiome Team Llc"/>
            <person name="Bleich R.M."/>
            <person name="Kirk G.J."/>
            <person name="Santa Maria K.C."/>
            <person name="Allen S.E."/>
            <person name="Farag S."/>
            <person name="Shank E.A."/>
            <person name="Bowers A."/>
        </authorList>
    </citation>
    <scope>NUCLEOTIDE SEQUENCE [LARGE SCALE GENOMIC DNA]</scope>
    <source>
        <strain evidence="1 5">AFS027629</strain>
    </source>
</reference>
<evidence type="ECO:0000313" key="6">
    <source>
        <dbReference type="Proteomes" id="UP000224044"/>
    </source>
</evidence>
<proteinExistence type="predicted"/>
<dbReference type="EMBL" id="CP047044">
    <property type="protein sequence ID" value="QHA18157.1"/>
    <property type="molecule type" value="Genomic_DNA"/>
</dbReference>
<evidence type="ECO:0000313" key="2">
    <source>
        <dbReference type="EMBL" id="PGG86409.1"/>
    </source>
</evidence>
<dbReference type="Proteomes" id="UP000440820">
    <property type="component" value="Chromosome"/>
</dbReference>
<dbReference type="Proteomes" id="UP000224044">
    <property type="component" value="Unassembled WGS sequence"/>
</dbReference>
<dbReference type="InterPro" id="IPR056510">
    <property type="entry name" value="WapI"/>
</dbReference>
<dbReference type="RefSeq" id="WP_000347502.1">
    <property type="nucleotide sequence ID" value="NZ_CP036014.1"/>
</dbReference>
<dbReference type="Proteomes" id="UP000220078">
    <property type="component" value="Unassembled WGS sequence"/>
</dbReference>
<gene>
    <name evidence="1" type="ORF">CN551_11440</name>
    <name evidence="3" type="ORF">COF62_27980</name>
    <name evidence="2" type="ORF">CON73_23240</name>
    <name evidence="4" type="ORF">GPA05_14425</name>
</gene>
<evidence type="ECO:0000313" key="3">
    <source>
        <dbReference type="EMBL" id="PHE07301.1"/>
    </source>
</evidence>
<accession>A0A1V6L9R4</accession>
<dbReference type="Proteomes" id="UP000225320">
    <property type="component" value="Unassembled WGS sequence"/>
</dbReference>
<dbReference type="EMBL" id="NUAP01000022">
    <property type="protein sequence ID" value="PEN89302.1"/>
    <property type="molecule type" value="Genomic_DNA"/>
</dbReference>
<keyword evidence="8" id="KW-1185">Reference proteome</keyword>
<evidence type="ECO:0000313" key="7">
    <source>
        <dbReference type="Proteomes" id="UP000225320"/>
    </source>
</evidence>
<organism evidence="1 5">
    <name type="scientific">Bacillus toyonensis</name>
    <dbReference type="NCBI Taxonomy" id="155322"/>
    <lineage>
        <taxon>Bacteria</taxon>
        <taxon>Bacillati</taxon>
        <taxon>Bacillota</taxon>
        <taxon>Bacilli</taxon>
        <taxon>Bacillales</taxon>
        <taxon>Bacillaceae</taxon>
        <taxon>Bacillus</taxon>
        <taxon>Bacillus cereus group</taxon>
    </lineage>
</organism>
<dbReference type="AlphaFoldDB" id="A0A1V6L9R4"/>
<sequence length="141" mass="17070">MDFQNEKVALHLEVVRYQFKDAKEECDRNWLIVKAKLSEGNKVFETMDPFLQTFDLQHMKKWFQSLPNPTYTELDFIEPNIAFELMGKNEGEFQIVVRLSQELTPSWCKEEEYEFSISITHEDREKIIRFIEEQQRNFPKR</sequence>
<reference evidence="6 7" key="2">
    <citation type="submission" date="2017-09" db="EMBL/GenBank/DDBJ databases">
        <title>Large-scale bioinformatics analysis of Bacillus genomes uncovers conserved roles of natural products in bacterial physiology.</title>
        <authorList>
            <consortium name="Agbiome Team Llc"/>
            <person name="Bleich R.M."/>
            <person name="Grubbs K.J."/>
            <person name="Santa Maria K.C."/>
            <person name="Allen S.E."/>
            <person name="Farag S."/>
            <person name="Shank E.A."/>
            <person name="Bowers A."/>
        </authorList>
    </citation>
    <scope>NUCLEOTIDE SEQUENCE [LARGE SCALE GENOMIC DNA]</scope>
    <source>
        <strain evidence="3 6">AFS042148</strain>
        <strain evidence="2 7">AFS094862</strain>
    </source>
</reference>
<evidence type="ECO:0000313" key="8">
    <source>
        <dbReference type="Proteomes" id="UP000440820"/>
    </source>
</evidence>
<evidence type="ECO:0000313" key="1">
    <source>
        <dbReference type="EMBL" id="PEN89302.1"/>
    </source>
</evidence>
<dbReference type="Pfam" id="PF24716">
    <property type="entry name" value="WapI"/>
    <property type="match status" value="1"/>
</dbReference>
<name>A0A1V6L9R4_9BACI</name>
<evidence type="ECO:0000313" key="4">
    <source>
        <dbReference type="EMBL" id="QHA18157.1"/>
    </source>
</evidence>
<dbReference type="EMBL" id="NUSY01000042">
    <property type="protein sequence ID" value="PHE07301.1"/>
    <property type="molecule type" value="Genomic_DNA"/>
</dbReference>
<dbReference type="EMBL" id="NVOI01000095">
    <property type="protein sequence ID" value="PGG86409.1"/>
    <property type="molecule type" value="Genomic_DNA"/>
</dbReference>
<reference evidence="4 8" key="3">
    <citation type="submission" date="2019-12" db="EMBL/GenBank/DDBJ databases">
        <title>Bacillus toyonensis BV-17 genome.</title>
        <authorList>
            <person name="Chen J."/>
        </authorList>
    </citation>
    <scope>NUCLEOTIDE SEQUENCE [LARGE SCALE GENOMIC DNA]</scope>
    <source>
        <strain evidence="4 8">BV-17</strain>
    </source>
</reference>
<evidence type="ECO:0000313" key="5">
    <source>
        <dbReference type="Proteomes" id="UP000220078"/>
    </source>
</evidence>
<accession>A0A1D3PIY5</accession>
<protein>
    <submittedName>
        <fullName evidence="1">PadR family transcriptional regulator</fullName>
    </submittedName>
</protein>